<feature type="region of interest" description="Disordered" evidence="1">
    <location>
        <begin position="532"/>
        <end position="556"/>
    </location>
</feature>
<accession>A0A9Q0BE12</accession>
<proteinExistence type="predicted"/>
<evidence type="ECO:0000256" key="1">
    <source>
        <dbReference type="SAM" id="MobiDB-lite"/>
    </source>
</evidence>
<protein>
    <submittedName>
        <fullName evidence="2">Uncharacterized protein</fullName>
    </submittedName>
</protein>
<dbReference type="AlphaFoldDB" id="A0A9Q0BE12"/>
<dbReference type="EMBL" id="JAGIXG020000017">
    <property type="protein sequence ID" value="KAI6781942.1"/>
    <property type="molecule type" value="Genomic_DNA"/>
</dbReference>
<reference evidence="2" key="2">
    <citation type="submission" date="2022-07" db="EMBL/GenBank/DDBJ databases">
        <authorList>
            <person name="Goncalves M.F.M."/>
            <person name="Hilario S."/>
            <person name="Van De Peer Y."/>
            <person name="Esteves A.C."/>
            <person name="Alves A."/>
        </authorList>
    </citation>
    <scope>NUCLEOTIDE SEQUENCE</scope>
    <source>
        <strain evidence="2">MUM 19.33</strain>
    </source>
</reference>
<evidence type="ECO:0000313" key="2">
    <source>
        <dbReference type="EMBL" id="KAI6781942.1"/>
    </source>
</evidence>
<organism evidence="2 3">
    <name type="scientific">Emericellopsis cladophorae</name>
    <dbReference type="NCBI Taxonomy" id="2686198"/>
    <lineage>
        <taxon>Eukaryota</taxon>
        <taxon>Fungi</taxon>
        <taxon>Dikarya</taxon>
        <taxon>Ascomycota</taxon>
        <taxon>Pezizomycotina</taxon>
        <taxon>Sordariomycetes</taxon>
        <taxon>Hypocreomycetidae</taxon>
        <taxon>Hypocreales</taxon>
        <taxon>Bionectriaceae</taxon>
        <taxon>Emericellopsis</taxon>
    </lineage>
</organism>
<feature type="compositionally biased region" description="Polar residues" evidence="1">
    <location>
        <begin position="337"/>
        <end position="348"/>
    </location>
</feature>
<feature type="compositionally biased region" description="Polar residues" evidence="1">
    <location>
        <begin position="19"/>
        <end position="28"/>
    </location>
</feature>
<feature type="region of interest" description="Disordered" evidence="1">
    <location>
        <begin position="100"/>
        <end position="142"/>
    </location>
</feature>
<feature type="region of interest" description="Disordered" evidence="1">
    <location>
        <begin position="1"/>
        <end position="44"/>
    </location>
</feature>
<feature type="compositionally biased region" description="Polar residues" evidence="1">
    <location>
        <begin position="532"/>
        <end position="544"/>
    </location>
</feature>
<feature type="region of interest" description="Disordered" evidence="1">
    <location>
        <begin position="248"/>
        <end position="436"/>
    </location>
</feature>
<reference evidence="2" key="1">
    <citation type="journal article" date="2021" name="J Fungi (Basel)">
        <title>Genomic and Metabolomic Analyses of the Marine Fungus Emericellopsis cladophorae: Insights into Saltwater Adaptability Mechanisms and Its Biosynthetic Potential.</title>
        <authorList>
            <person name="Goncalves M.F.M."/>
            <person name="Hilario S."/>
            <person name="Van de Peer Y."/>
            <person name="Esteves A.C."/>
            <person name="Alves A."/>
        </authorList>
    </citation>
    <scope>NUCLEOTIDE SEQUENCE</scope>
    <source>
        <strain evidence="2">MUM 19.33</strain>
    </source>
</reference>
<comment type="caution">
    <text evidence="2">The sequence shown here is derived from an EMBL/GenBank/DDBJ whole genome shotgun (WGS) entry which is preliminary data.</text>
</comment>
<feature type="compositionally biased region" description="Polar residues" evidence="1">
    <location>
        <begin position="1"/>
        <end position="10"/>
    </location>
</feature>
<gene>
    <name evidence="2" type="ORF">J7T54_005153</name>
</gene>
<dbReference type="GeneID" id="75831638"/>
<dbReference type="Proteomes" id="UP001055219">
    <property type="component" value="Unassembled WGS sequence"/>
</dbReference>
<evidence type="ECO:0000313" key="3">
    <source>
        <dbReference type="Proteomes" id="UP001055219"/>
    </source>
</evidence>
<name>A0A9Q0BE12_9HYPO</name>
<keyword evidence="3" id="KW-1185">Reference proteome</keyword>
<dbReference type="OrthoDB" id="3506470at2759"/>
<sequence>MLSLDPQSMTGRRAVVTRSLPSPEQGISRTRKESTASATRNRASSLNTITKRRSVTSMRGLMPLALSPAGSAASSPSTPGEQIGIMVDDYFPEILAKDLQRSNSTSGHRPTRRELPRTASPASDCGPASAMSGAHRSISSPYHGVSGSRRCLGLIQERNSVVSFLEQQNHHHHHLYHQRSAFDEDSSDEDSFTDFSASQDAVIRAMSFREQSIITAATSLASSTWAPSPSTHPCHMVRGHSWIEADSEDEGVPVDHTNEEHMPGLSPRPPTPPASNSSAGSTAEMADIARRAPPGKGHRKSYSIGGLSTPRRRPSARLPDESHRAGTSSPAPDVPRQPTQSRSKSTSPAIHRQRASSLQTSRHDGFTAPVQHSRHKGAIAASPPDYHFFNRPIHAEEDDDLFSGEDAPRPKRSRTTNTVFIRPSPPPSPLPSVQSWLNGSTQAYTAQPPGDDLPKAVPLPPNVVETLRVSIACFPETMLLTDSLTVETIRNYAKKVRQPSNDALLSNLQPDSPSGTPRKSLWKRAMSYKRSAATQLHQNPRSSISGGGTLKSPSTATLENHAPKTWAPLKRVFGCCSDYILDALWAHIVAYNCISALVPPLPAGRAQNRLSRPPTSHDKEEIPKKAASLLGLAASPDNFTRKLTSQLPWGLNKETMVTEQSAKAISYDNTARDIQTGLMRCIMRLIATARLMSEHGSTEDRSVEVETSNVDVLFTRSLCEIVRIAEDNA</sequence>
<feature type="compositionally biased region" description="Low complexity" evidence="1">
    <location>
        <begin position="35"/>
        <end position="44"/>
    </location>
</feature>
<dbReference type="RefSeq" id="XP_051362798.1">
    <property type="nucleotide sequence ID" value="XM_051505895.1"/>
</dbReference>